<protein>
    <recommendedName>
        <fullName evidence="3">Nudix hydrolase domain-containing protein</fullName>
    </recommendedName>
</protein>
<dbReference type="Proteomes" id="UP000178374">
    <property type="component" value="Unassembled WGS sequence"/>
</dbReference>
<dbReference type="AlphaFoldDB" id="A0A1F6W5Z5"/>
<organism evidence="1 2">
    <name type="scientific">Candidatus Nomurabacteria bacterium RIFCSPHIGHO2_02_FULL_37_13</name>
    <dbReference type="NCBI Taxonomy" id="1801750"/>
    <lineage>
        <taxon>Bacteria</taxon>
        <taxon>Candidatus Nomuraibacteriota</taxon>
    </lineage>
</organism>
<dbReference type="Gene3D" id="3.90.79.10">
    <property type="entry name" value="Nucleoside Triphosphate Pyrophosphohydrolase"/>
    <property type="match status" value="1"/>
</dbReference>
<name>A0A1F6W5Z5_9BACT</name>
<dbReference type="STRING" id="1801750.A3B85_02080"/>
<dbReference type="SUPFAM" id="SSF55811">
    <property type="entry name" value="Nudix"/>
    <property type="match status" value="1"/>
</dbReference>
<dbReference type="EMBL" id="MFUA01000012">
    <property type="protein sequence ID" value="OGI77232.1"/>
    <property type="molecule type" value="Genomic_DNA"/>
</dbReference>
<sequence length="187" mass="21772">MTKYLKILKNSNIFPENNIKKPKKYEERQAVKAIVVNKKGEVALITNPIHNLYSLPWGGAESKNLKKEIIRKCLEEINQKIRIVGIVGKTKELRDRDAKEYITTCFLAKAVKYIKKDNRTEKEIKNDLRVVWVNKKNQKSILKTQNKKVISGKVTFYNTAFNIVRDKIFINEWLKTQIAPKALSVKK</sequence>
<evidence type="ECO:0000313" key="2">
    <source>
        <dbReference type="Proteomes" id="UP000178374"/>
    </source>
</evidence>
<proteinExistence type="predicted"/>
<comment type="caution">
    <text evidence="1">The sequence shown here is derived from an EMBL/GenBank/DDBJ whole genome shotgun (WGS) entry which is preliminary data.</text>
</comment>
<evidence type="ECO:0008006" key="3">
    <source>
        <dbReference type="Google" id="ProtNLM"/>
    </source>
</evidence>
<evidence type="ECO:0000313" key="1">
    <source>
        <dbReference type="EMBL" id="OGI77232.1"/>
    </source>
</evidence>
<gene>
    <name evidence="1" type="ORF">A3B85_02080</name>
</gene>
<accession>A0A1F6W5Z5</accession>
<dbReference type="InterPro" id="IPR015797">
    <property type="entry name" value="NUDIX_hydrolase-like_dom_sf"/>
</dbReference>
<reference evidence="1 2" key="1">
    <citation type="journal article" date="2016" name="Nat. Commun.">
        <title>Thousands of microbial genomes shed light on interconnected biogeochemical processes in an aquifer system.</title>
        <authorList>
            <person name="Anantharaman K."/>
            <person name="Brown C.T."/>
            <person name="Hug L.A."/>
            <person name="Sharon I."/>
            <person name="Castelle C.J."/>
            <person name="Probst A.J."/>
            <person name="Thomas B.C."/>
            <person name="Singh A."/>
            <person name="Wilkins M.J."/>
            <person name="Karaoz U."/>
            <person name="Brodie E.L."/>
            <person name="Williams K.H."/>
            <person name="Hubbard S.S."/>
            <person name="Banfield J.F."/>
        </authorList>
    </citation>
    <scope>NUCLEOTIDE SEQUENCE [LARGE SCALE GENOMIC DNA]</scope>
</reference>